<evidence type="ECO:0000256" key="1">
    <source>
        <dbReference type="SAM" id="MobiDB-lite"/>
    </source>
</evidence>
<gene>
    <name evidence="2" type="ORF">EYF80_068062</name>
</gene>
<dbReference type="Proteomes" id="UP000314294">
    <property type="component" value="Unassembled WGS sequence"/>
</dbReference>
<dbReference type="AlphaFoldDB" id="A0A4Z2DZ79"/>
<organism evidence="2 3">
    <name type="scientific">Liparis tanakae</name>
    <name type="common">Tanaka's snailfish</name>
    <dbReference type="NCBI Taxonomy" id="230148"/>
    <lineage>
        <taxon>Eukaryota</taxon>
        <taxon>Metazoa</taxon>
        <taxon>Chordata</taxon>
        <taxon>Craniata</taxon>
        <taxon>Vertebrata</taxon>
        <taxon>Euteleostomi</taxon>
        <taxon>Actinopterygii</taxon>
        <taxon>Neopterygii</taxon>
        <taxon>Teleostei</taxon>
        <taxon>Neoteleostei</taxon>
        <taxon>Acanthomorphata</taxon>
        <taxon>Eupercaria</taxon>
        <taxon>Perciformes</taxon>
        <taxon>Cottioidei</taxon>
        <taxon>Cottales</taxon>
        <taxon>Liparidae</taxon>
        <taxon>Liparis</taxon>
    </lineage>
</organism>
<comment type="caution">
    <text evidence="2">The sequence shown here is derived from an EMBL/GenBank/DDBJ whole genome shotgun (WGS) entry which is preliminary data.</text>
</comment>
<feature type="compositionally biased region" description="Basic residues" evidence="1">
    <location>
        <begin position="58"/>
        <end position="72"/>
    </location>
</feature>
<sequence>MKEFHLHQHQTEREQRGRSLSSEGEEPQISGAETVAHARRSASGRRLNETIGPDGFARRSRRRLRGRGRHCSRGAELM</sequence>
<dbReference type="EMBL" id="SRLO01025682">
    <property type="protein sequence ID" value="TNN21826.1"/>
    <property type="molecule type" value="Genomic_DNA"/>
</dbReference>
<feature type="compositionally biased region" description="Basic and acidic residues" evidence="1">
    <location>
        <begin position="1"/>
        <end position="17"/>
    </location>
</feature>
<protein>
    <submittedName>
        <fullName evidence="2">Uncharacterized protein</fullName>
    </submittedName>
</protein>
<feature type="region of interest" description="Disordered" evidence="1">
    <location>
        <begin position="1"/>
        <end position="78"/>
    </location>
</feature>
<keyword evidence="3" id="KW-1185">Reference proteome</keyword>
<evidence type="ECO:0000313" key="2">
    <source>
        <dbReference type="EMBL" id="TNN21826.1"/>
    </source>
</evidence>
<reference evidence="2 3" key="1">
    <citation type="submission" date="2019-03" db="EMBL/GenBank/DDBJ databases">
        <title>First draft genome of Liparis tanakae, snailfish: a comprehensive survey of snailfish specific genes.</title>
        <authorList>
            <person name="Kim W."/>
            <person name="Song I."/>
            <person name="Jeong J.-H."/>
            <person name="Kim D."/>
            <person name="Kim S."/>
            <person name="Ryu S."/>
            <person name="Song J.Y."/>
            <person name="Lee S.K."/>
        </authorList>
    </citation>
    <scope>NUCLEOTIDE SEQUENCE [LARGE SCALE GENOMIC DNA]</scope>
    <source>
        <tissue evidence="2">Muscle</tissue>
    </source>
</reference>
<proteinExistence type="predicted"/>
<name>A0A4Z2DZ79_9TELE</name>
<evidence type="ECO:0000313" key="3">
    <source>
        <dbReference type="Proteomes" id="UP000314294"/>
    </source>
</evidence>
<accession>A0A4Z2DZ79</accession>